<keyword evidence="5" id="KW-1185">Reference proteome</keyword>
<evidence type="ECO:0000313" key="2">
    <source>
        <dbReference type="EMBL" id="KPQ12337.1"/>
    </source>
</evidence>
<evidence type="ECO:0000313" key="3">
    <source>
        <dbReference type="EMBL" id="SCC81239.1"/>
    </source>
</evidence>
<reference evidence="3 5" key="2">
    <citation type="submission" date="2016-08" db="EMBL/GenBank/DDBJ databases">
        <authorList>
            <person name="Varghese N."/>
            <person name="Submissions Spin"/>
        </authorList>
    </citation>
    <scope>NUCLEOTIDE SEQUENCE [LARGE SCALE GENOMIC DNA]</scope>
    <source>
        <strain evidence="3 5">HL-109</strain>
    </source>
</reference>
<keyword evidence="1" id="KW-0812">Transmembrane</keyword>
<sequence length="130" mass="13869">MRITEDIRYELRAGNGVFALTFVLFAAITSFVIGPSGIWAALTIAIAVTLFCLFPIILELLLTSPVRVLHFLGRALVVAAFALIGVAAGTFLITRLDGVDPAGAATFVPAPFAVLMGYAGWHMRVLGLDY</sequence>
<evidence type="ECO:0000313" key="4">
    <source>
        <dbReference type="Proteomes" id="UP000050497"/>
    </source>
</evidence>
<evidence type="ECO:0000313" key="5">
    <source>
        <dbReference type="Proteomes" id="UP000182800"/>
    </source>
</evidence>
<gene>
    <name evidence="3" type="ORF">GA0071312_2175</name>
    <name evidence="2" type="ORF">HLUCCO17_01890</name>
</gene>
<feature type="transmembrane region" description="Helical" evidence="1">
    <location>
        <begin position="12"/>
        <end position="33"/>
    </location>
</feature>
<keyword evidence="1" id="KW-0472">Membrane</keyword>
<evidence type="ECO:0000256" key="1">
    <source>
        <dbReference type="SAM" id="Phobius"/>
    </source>
</evidence>
<dbReference type="EMBL" id="FMBM01000002">
    <property type="protein sequence ID" value="SCC81239.1"/>
    <property type="molecule type" value="Genomic_DNA"/>
</dbReference>
<name>A0A0P8A466_9HYPH</name>
<keyword evidence="1" id="KW-1133">Transmembrane helix</keyword>
<dbReference type="EMBL" id="LJSX01000002">
    <property type="protein sequence ID" value="KPQ12337.1"/>
    <property type="molecule type" value="Genomic_DNA"/>
</dbReference>
<protein>
    <submittedName>
        <fullName evidence="2">VIT family</fullName>
    </submittedName>
</protein>
<dbReference type="Proteomes" id="UP000050497">
    <property type="component" value="Unassembled WGS sequence"/>
</dbReference>
<accession>A0A0P8A466</accession>
<proteinExistence type="predicted"/>
<feature type="transmembrane region" description="Helical" evidence="1">
    <location>
        <begin position="39"/>
        <end position="63"/>
    </location>
</feature>
<dbReference type="STRING" id="1653334.GA0071312_2175"/>
<feature type="transmembrane region" description="Helical" evidence="1">
    <location>
        <begin position="75"/>
        <end position="96"/>
    </location>
</feature>
<dbReference type="RefSeq" id="WP_074444976.1">
    <property type="nucleotide sequence ID" value="NZ_FMBM01000002.1"/>
</dbReference>
<feature type="transmembrane region" description="Helical" evidence="1">
    <location>
        <begin position="102"/>
        <end position="121"/>
    </location>
</feature>
<organism evidence="2 4">
    <name type="scientific">Saliniramus fredricksonii</name>
    <dbReference type="NCBI Taxonomy" id="1653334"/>
    <lineage>
        <taxon>Bacteria</taxon>
        <taxon>Pseudomonadati</taxon>
        <taxon>Pseudomonadota</taxon>
        <taxon>Alphaproteobacteria</taxon>
        <taxon>Hyphomicrobiales</taxon>
        <taxon>Salinarimonadaceae</taxon>
        <taxon>Saliniramus</taxon>
    </lineage>
</organism>
<dbReference type="Proteomes" id="UP000182800">
    <property type="component" value="Unassembled WGS sequence"/>
</dbReference>
<dbReference type="AlphaFoldDB" id="A0A0P8A466"/>
<comment type="caution">
    <text evidence="2">The sequence shown here is derived from an EMBL/GenBank/DDBJ whole genome shotgun (WGS) entry which is preliminary data.</text>
</comment>
<reference evidence="2 4" key="1">
    <citation type="submission" date="2015-09" db="EMBL/GenBank/DDBJ databases">
        <title>Identification and resolution of microdiversity through metagenomic sequencing of parallel consortia.</title>
        <authorList>
            <person name="Nelson W.C."/>
            <person name="Romine M.F."/>
            <person name="Lindemann S.R."/>
        </authorList>
    </citation>
    <scope>NUCLEOTIDE SEQUENCE [LARGE SCALE GENOMIC DNA]</scope>
    <source>
        <strain evidence="2">HL-109</strain>
    </source>
</reference>